<dbReference type="RefSeq" id="XP_028464728.1">
    <property type="nucleotide sequence ID" value="XM_028614407.1"/>
</dbReference>
<proteinExistence type="predicted"/>
<name>A0A3N2PQY9_SODAK</name>
<evidence type="ECO:0000313" key="2">
    <source>
        <dbReference type="EMBL" id="ROT36922.1"/>
    </source>
</evidence>
<sequence>MRESNGVGVSPVSNQANQLCTYFVQNGEPRNDITGWYQLVGRDECDGSALLEFKPITWLPCHIRSADLSRISTFTFCPTLLHRKAYSNYSNPPQPPEPTTHNPQPTTHNPQPTTHNPQPCIIASSHYSTGLEQLCSPSFSSLLFSSSLLLFIFSVSPTHADAATEEALDLPKLNKVFISARSCPHSAFSFGHRNLSVGSSSFPILFLRDRETRPQIHTVFYFHPTRLHAPGLDRYSKLRDCRCGCLPLSTPPCSIVRLFSSLFAPRSSSFAPRPSRIVLRPSVHLESPLISSCLLRLGARDFPLLPPEPIGFLRRMTSTP</sequence>
<evidence type="ECO:0000256" key="1">
    <source>
        <dbReference type="SAM" id="MobiDB-lite"/>
    </source>
</evidence>
<reference evidence="2 3" key="1">
    <citation type="journal article" date="2018" name="Mol. Ecol.">
        <title>The obligate alkalophilic soda-lake fungus Sodiomyces alkalinus has shifted to a protein diet.</title>
        <authorList>
            <person name="Grum-Grzhimaylo A.A."/>
            <person name="Falkoski D.L."/>
            <person name="van den Heuvel J."/>
            <person name="Valero-Jimenez C.A."/>
            <person name="Min B."/>
            <person name="Choi I.G."/>
            <person name="Lipzen A."/>
            <person name="Daum C.G."/>
            <person name="Aanen D.K."/>
            <person name="Tsang A."/>
            <person name="Henrissat B."/>
            <person name="Bilanenko E.N."/>
            <person name="de Vries R.P."/>
            <person name="van Kan J.A.L."/>
            <person name="Grigoriev I.V."/>
            <person name="Debets A.J.M."/>
        </authorList>
    </citation>
    <scope>NUCLEOTIDE SEQUENCE [LARGE SCALE GENOMIC DNA]</scope>
    <source>
        <strain evidence="2 3">F11</strain>
    </source>
</reference>
<gene>
    <name evidence="2" type="ORF">SODALDRAFT_361757</name>
</gene>
<dbReference type="GeneID" id="39582885"/>
<protein>
    <submittedName>
        <fullName evidence="2">Uncharacterized protein</fullName>
    </submittedName>
</protein>
<keyword evidence="3" id="KW-1185">Reference proteome</keyword>
<dbReference type="Proteomes" id="UP000272025">
    <property type="component" value="Unassembled WGS sequence"/>
</dbReference>
<dbReference type="AlphaFoldDB" id="A0A3N2PQY9"/>
<evidence type="ECO:0000313" key="3">
    <source>
        <dbReference type="Proteomes" id="UP000272025"/>
    </source>
</evidence>
<accession>A0A3N2PQY9</accession>
<feature type="compositionally biased region" description="Low complexity" evidence="1">
    <location>
        <begin position="99"/>
        <end position="119"/>
    </location>
</feature>
<dbReference type="EMBL" id="ML119058">
    <property type="protein sequence ID" value="ROT36922.1"/>
    <property type="molecule type" value="Genomic_DNA"/>
</dbReference>
<organism evidence="2 3">
    <name type="scientific">Sodiomyces alkalinus (strain CBS 110278 / VKM F-3762 / F11)</name>
    <name type="common">Alkaliphilic filamentous fungus</name>
    <dbReference type="NCBI Taxonomy" id="1314773"/>
    <lineage>
        <taxon>Eukaryota</taxon>
        <taxon>Fungi</taxon>
        <taxon>Dikarya</taxon>
        <taxon>Ascomycota</taxon>
        <taxon>Pezizomycotina</taxon>
        <taxon>Sordariomycetes</taxon>
        <taxon>Hypocreomycetidae</taxon>
        <taxon>Glomerellales</taxon>
        <taxon>Plectosphaerellaceae</taxon>
        <taxon>Sodiomyces</taxon>
    </lineage>
</organism>
<feature type="region of interest" description="Disordered" evidence="1">
    <location>
        <begin position="87"/>
        <end position="119"/>
    </location>
</feature>